<reference evidence="3" key="1">
    <citation type="submission" date="2025-08" db="UniProtKB">
        <authorList>
            <consortium name="Ensembl"/>
        </authorList>
    </citation>
    <scope>IDENTIFICATION</scope>
</reference>
<evidence type="ECO:0000313" key="4">
    <source>
        <dbReference type="Proteomes" id="UP000694546"/>
    </source>
</evidence>
<feature type="compositionally biased region" description="Basic and acidic residues" evidence="2">
    <location>
        <begin position="1"/>
        <end position="15"/>
    </location>
</feature>
<dbReference type="GO" id="GO:0007051">
    <property type="term" value="P:spindle organization"/>
    <property type="evidence" value="ECO:0007669"/>
    <property type="project" value="InterPro"/>
</dbReference>
<dbReference type="Ensembl" id="ENSGMOT00000034874.1">
    <property type="protein sequence ID" value="ENSGMOP00000061059.1"/>
    <property type="gene ID" value="ENSGMOG00000029667.1"/>
</dbReference>
<dbReference type="PANTHER" id="PTHR31940">
    <property type="entry name" value="SMALL KINETOCHORE-ASSOCIATED PROTEIN"/>
    <property type="match status" value="1"/>
</dbReference>
<protein>
    <recommendedName>
        <fullName evidence="5">Small kinetochore-associated protein</fullName>
    </recommendedName>
</protein>
<keyword evidence="4" id="KW-1185">Reference proteome</keyword>
<dbReference type="Proteomes" id="UP000694546">
    <property type="component" value="Chromosome 21"/>
</dbReference>
<organism evidence="3 4">
    <name type="scientific">Gadus morhua</name>
    <name type="common">Atlantic cod</name>
    <dbReference type="NCBI Taxonomy" id="8049"/>
    <lineage>
        <taxon>Eukaryota</taxon>
        <taxon>Metazoa</taxon>
        <taxon>Chordata</taxon>
        <taxon>Craniata</taxon>
        <taxon>Vertebrata</taxon>
        <taxon>Euteleostomi</taxon>
        <taxon>Actinopterygii</taxon>
        <taxon>Neopterygii</taxon>
        <taxon>Teleostei</taxon>
        <taxon>Neoteleostei</taxon>
        <taxon>Acanthomorphata</taxon>
        <taxon>Zeiogadaria</taxon>
        <taxon>Gadariae</taxon>
        <taxon>Gadiformes</taxon>
        <taxon>Gadoidei</taxon>
        <taxon>Gadidae</taxon>
        <taxon>Gadus</taxon>
    </lineage>
</organism>
<dbReference type="AlphaFoldDB" id="A0A8C5CHT5"/>
<evidence type="ECO:0000313" key="3">
    <source>
        <dbReference type="Ensembl" id="ENSGMOP00000061059.1"/>
    </source>
</evidence>
<dbReference type="GO" id="GO:0034451">
    <property type="term" value="C:centriolar satellite"/>
    <property type="evidence" value="ECO:0007669"/>
    <property type="project" value="TreeGrafter"/>
</dbReference>
<dbReference type="PANTHER" id="PTHR31940:SF2">
    <property type="entry name" value="SMALL KINETOCHORE-ASSOCIATED PROTEIN"/>
    <property type="match status" value="1"/>
</dbReference>
<name>A0A8C5CHT5_GADMO</name>
<dbReference type="GeneTree" id="ENSGT00390000010376"/>
<dbReference type="InterPro" id="IPR033373">
    <property type="entry name" value="SKAP"/>
</dbReference>
<dbReference type="GO" id="GO:0072686">
    <property type="term" value="C:mitotic spindle"/>
    <property type="evidence" value="ECO:0007669"/>
    <property type="project" value="TreeGrafter"/>
</dbReference>
<gene>
    <name evidence="3" type="primary">knstrn</name>
</gene>
<evidence type="ECO:0008006" key="5">
    <source>
        <dbReference type="Google" id="ProtNLM"/>
    </source>
</evidence>
<evidence type="ECO:0000256" key="1">
    <source>
        <dbReference type="SAM" id="Coils"/>
    </source>
</evidence>
<dbReference type="OMA" id="TGHRHES"/>
<feature type="region of interest" description="Disordered" evidence="2">
    <location>
        <begin position="1"/>
        <end position="31"/>
    </location>
</feature>
<accession>A0A8C5CHT5</accession>
<evidence type="ECO:0000256" key="2">
    <source>
        <dbReference type="SAM" id="MobiDB-lite"/>
    </source>
</evidence>
<dbReference type="GO" id="GO:0000776">
    <property type="term" value="C:kinetochore"/>
    <property type="evidence" value="ECO:0007669"/>
    <property type="project" value="InterPro"/>
</dbReference>
<dbReference type="GO" id="GO:0051988">
    <property type="term" value="P:regulation of attachment of spindle microtubules to kinetochore"/>
    <property type="evidence" value="ECO:0007669"/>
    <property type="project" value="InterPro"/>
</dbReference>
<dbReference type="GO" id="GO:0035371">
    <property type="term" value="C:microtubule plus-end"/>
    <property type="evidence" value="ECO:0007669"/>
    <property type="project" value="TreeGrafter"/>
</dbReference>
<proteinExistence type="predicted"/>
<reference evidence="3" key="2">
    <citation type="submission" date="2025-09" db="UniProtKB">
        <authorList>
            <consortium name="Ensembl"/>
        </authorList>
    </citation>
    <scope>IDENTIFICATION</scope>
</reference>
<dbReference type="GO" id="GO:0000070">
    <property type="term" value="P:mitotic sister chromatid segregation"/>
    <property type="evidence" value="ECO:0007669"/>
    <property type="project" value="TreeGrafter"/>
</dbReference>
<keyword evidence="1" id="KW-0175">Coiled coil</keyword>
<feature type="coiled-coil region" evidence="1">
    <location>
        <begin position="33"/>
        <end position="81"/>
    </location>
</feature>
<sequence>MKEGGNLKPQKENAQRKNAPKVFKGASTRYGQQEELKDQNQLLLVSNEQLQNSLTESQQKVTELGLQFKDLEKENADIQKRLNDCHVLLVAGKIDPVSGDAIAQPSKNQGKEVLNISRDLIKELGNFTDIGTKQLEQLKVFQTAIADLHGEGEHVMQEREDFSLQVLEMEKALEEAEQLLIE</sequence>